<accession>A0A563EN28</accession>
<evidence type="ECO:0000313" key="4">
    <source>
        <dbReference type="Proteomes" id="UP000316639"/>
    </source>
</evidence>
<dbReference type="Gene3D" id="3.40.1620.10">
    <property type="entry name" value="YefM-like domain"/>
    <property type="match status" value="1"/>
</dbReference>
<feature type="compositionally biased region" description="Basic residues" evidence="2">
    <location>
        <begin position="61"/>
        <end position="71"/>
    </location>
</feature>
<comment type="similarity">
    <text evidence="1">Belongs to the phD/YefM antitoxin family.</text>
</comment>
<dbReference type="OrthoDB" id="557859at2"/>
<evidence type="ECO:0000256" key="1">
    <source>
        <dbReference type="ARBA" id="ARBA00009981"/>
    </source>
</evidence>
<evidence type="ECO:0000256" key="2">
    <source>
        <dbReference type="SAM" id="MobiDB-lite"/>
    </source>
</evidence>
<gene>
    <name evidence="3" type="ORF">FKR81_27470</name>
</gene>
<protein>
    <submittedName>
        <fullName evidence="3">Type II toxin-antitoxin system prevent-host-death family antitoxin</fullName>
    </submittedName>
</protein>
<dbReference type="SUPFAM" id="SSF143120">
    <property type="entry name" value="YefM-like"/>
    <property type="match status" value="1"/>
</dbReference>
<keyword evidence="4" id="KW-1185">Reference proteome</keyword>
<feature type="region of interest" description="Disordered" evidence="2">
    <location>
        <begin position="35"/>
        <end position="90"/>
    </location>
</feature>
<dbReference type="EMBL" id="VOBR01000019">
    <property type="protein sequence ID" value="TWP48728.1"/>
    <property type="molecule type" value="Genomic_DNA"/>
</dbReference>
<feature type="compositionally biased region" description="Basic residues" evidence="2">
    <location>
        <begin position="80"/>
        <end position="90"/>
    </location>
</feature>
<name>A0A563EN28_9PSEU</name>
<dbReference type="InterPro" id="IPR036165">
    <property type="entry name" value="YefM-like_sf"/>
</dbReference>
<sequence length="90" mass="9833">MARKQNTAGVLELVERGEIVEITNRGKAIARIVPSRSRERTRMSWSRPCATGNAGDAVSTRRPRTCGRRARSAAGSAPRSARRVRSLTGE</sequence>
<organism evidence="3 4">
    <name type="scientific">Lentzea tibetensis</name>
    <dbReference type="NCBI Taxonomy" id="2591470"/>
    <lineage>
        <taxon>Bacteria</taxon>
        <taxon>Bacillati</taxon>
        <taxon>Actinomycetota</taxon>
        <taxon>Actinomycetes</taxon>
        <taxon>Pseudonocardiales</taxon>
        <taxon>Pseudonocardiaceae</taxon>
        <taxon>Lentzea</taxon>
    </lineage>
</organism>
<reference evidence="3 4" key="1">
    <citation type="submission" date="2019-07" db="EMBL/GenBank/DDBJ databases">
        <title>Lentzea xizangensis sp. nov., isolated from Qinghai-Tibetan Plateau Soils.</title>
        <authorList>
            <person name="Huang J."/>
        </authorList>
    </citation>
    <scope>NUCLEOTIDE SEQUENCE [LARGE SCALE GENOMIC DNA]</scope>
    <source>
        <strain evidence="3 4">FXJ1.1311</strain>
    </source>
</reference>
<proteinExistence type="inferred from homology"/>
<dbReference type="RefSeq" id="WP_146356079.1">
    <property type="nucleotide sequence ID" value="NZ_VOBR01000019.1"/>
</dbReference>
<dbReference type="Proteomes" id="UP000316639">
    <property type="component" value="Unassembled WGS sequence"/>
</dbReference>
<dbReference type="NCBIfam" id="TIGR01552">
    <property type="entry name" value="phd_fam"/>
    <property type="match status" value="1"/>
</dbReference>
<dbReference type="AlphaFoldDB" id="A0A563EN28"/>
<evidence type="ECO:0000313" key="3">
    <source>
        <dbReference type="EMBL" id="TWP48728.1"/>
    </source>
</evidence>
<comment type="caution">
    <text evidence="3">The sequence shown here is derived from an EMBL/GenBank/DDBJ whole genome shotgun (WGS) entry which is preliminary data.</text>
</comment>